<feature type="active site" evidence="3">
    <location>
        <position position="106"/>
    </location>
</feature>
<evidence type="ECO:0000256" key="2">
    <source>
        <dbReference type="ARBA" id="ARBA00023157"/>
    </source>
</evidence>
<organism evidence="6">
    <name type="scientific">Chlamydomonas euryale</name>
    <dbReference type="NCBI Taxonomy" id="1486919"/>
    <lineage>
        <taxon>Eukaryota</taxon>
        <taxon>Viridiplantae</taxon>
        <taxon>Chlorophyta</taxon>
        <taxon>core chlorophytes</taxon>
        <taxon>Chlorophyceae</taxon>
        <taxon>CS clade</taxon>
        <taxon>Chlamydomonadales</taxon>
        <taxon>Chlamydomonadaceae</taxon>
        <taxon>Chlamydomonas</taxon>
    </lineage>
</organism>
<dbReference type="EMBL" id="HBEC01019088">
    <property type="protein sequence ID" value="CAD8288928.1"/>
    <property type="molecule type" value="Transcribed_RNA"/>
</dbReference>
<dbReference type="GO" id="GO:0005576">
    <property type="term" value="C:extracellular region"/>
    <property type="evidence" value="ECO:0007669"/>
    <property type="project" value="TreeGrafter"/>
</dbReference>
<dbReference type="InterPro" id="IPR018188">
    <property type="entry name" value="RNase_T2_His_AS_1"/>
</dbReference>
<dbReference type="GO" id="GO:0033897">
    <property type="term" value="F:ribonuclease T2 activity"/>
    <property type="evidence" value="ECO:0007669"/>
    <property type="project" value="InterPro"/>
</dbReference>
<proteinExistence type="inferred from homology"/>
<protein>
    <submittedName>
        <fullName evidence="6">Uncharacterized protein</fullName>
    </submittedName>
</protein>
<dbReference type="AlphaFoldDB" id="A0A7R9V9Y2"/>
<evidence type="ECO:0000313" key="6">
    <source>
        <dbReference type="EMBL" id="CAD8288928.1"/>
    </source>
</evidence>
<dbReference type="PROSITE" id="PS00530">
    <property type="entry name" value="RNASE_T2_1"/>
    <property type="match status" value="1"/>
</dbReference>
<dbReference type="PROSITE" id="PS00531">
    <property type="entry name" value="RNASE_T2_2"/>
    <property type="match status" value="1"/>
</dbReference>
<keyword evidence="5" id="KW-0732">Signal</keyword>
<dbReference type="InterPro" id="IPR036430">
    <property type="entry name" value="RNase_T2-like_sf"/>
</dbReference>
<evidence type="ECO:0000256" key="5">
    <source>
        <dbReference type="SAM" id="SignalP"/>
    </source>
</evidence>
<sequence length="280" mass="30859">MAILSRVSVLPAPLPLLLAGLLCCSLLHIGAALSDDTLRLKADSAALKATSAGMIRGASAASAASTVADPQPPFDYFIFVRQWAGSFCSEHSCPKVHIHGYKFTIHGLWPEYKSGRWPQECDSNYPFDENKITDLLPELKEVWPTVFEDNERFWEHEWTKHGTCSLDVLPDEHAYFKAVLDLHAEYDLAAAFKAKGIVPSATKTYHRSELVDAVEDMFGVSARVHCDREGHLSEVWICVGKDLEVTECANADRRQCDSMIIPPMPTSAILGEQDAGSATP</sequence>
<keyword evidence="2" id="KW-1015">Disulfide bond</keyword>
<dbReference type="InterPro" id="IPR001568">
    <property type="entry name" value="RNase_T2-like"/>
</dbReference>
<dbReference type="PANTHER" id="PTHR11240:SF22">
    <property type="entry name" value="RIBONUCLEASE T2"/>
    <property type="match status" value="1"/>
</dbReference>
<evidence type="ECO:0000256" key="1">
    <source>
        <dbReference type="ARBA" id="ARBA00007469"/>
    </source>
</evidence>
<comment type="similarity">
    <text evidence="1 4">Belongs to the RNase T2 family.</text>
</comment>
<evidence type="ECO:0000256" key="3">
    <source>
        <dbReference type="PIRSR" id="PIRSR633697-1"/>
    </source>
</evidence>
<gene>
    <name evidence="6" type="ORF">CEUR00632_LOCUS8967</name>
</gene>
<dbReference type="GO" id="GO:0006401">
    <property type="term" value="P:RNA catabolic process"/>
    <property type="evidence" value="ECO:0007669"/>
    <property type="project" value="TreeGrafter"/>
</dbReference>
<feature type="chain" id="PRO_5031464117" evidence="5">
    <location>
        <begin position="33"/>
        <end position="280"/>
    </location>
</feature>
<dbReference type="PANTHER" id="PTHR11240">
    <property type="entry name" value="RIBONUCLEASE T2"/>
    <property type="match status" value="1"/>
</dbReference>
<accession>A0A7R9V9Y2</accession>
<feature type="active site" evidence="3">
    <location>
        <position position="157"/>
    </location>
</feature>
<dbReference type="Pfam" id="PF00445">
    <property type="entry name" value="Ribonuclease_T2"/>
    <property type="match status" value="1"/>
</dbReference>
<dbReference type="InterPro" id="IPR033697">
    <property type="entry name" value="Ribonuclease_T2_eukaryotic"/>
</dbReference>
<feature type="active site" evidence="3">
    <location>
        <position position="161"/>
    </location>
</feature>
<dbReference type="InterPro" id="IPR033130">
    <property type="entry name" value="RNase_T2_His_AS_2"/>
</dbReference>
<dbReference type="SUPFAM" id="SSF55895">
    <property type="entry name" value="Ribonuclease Rh-like"/>
    <property type="match status" value="1"/>
</dbReference>
<dbReference type="Gene3D" id="3.90.730.10">
    <property type="entry name" value="Ribonuclease T2-like"/>
    <property type="match status" value="1"/>
</dbReference>
<feature type="signal peptide" evidence="5">
    <location>
        <begin position="1"/>
        <end position="32"/>
    </location>
</feature>
<dbReference type="GO" id="GO:0003723">
    <property type="term" value="F:RNA binding"/>
    <property type="evidence" value="ECO:0007669"/>
    <property type="project" value="InterPro"/>
</dbReference>
<evidence type="ECO:0000256" key="4">
    <source>
        <dbReference type="RuleBase" id="RU004328"/>
    </source>
</evidence>
<name>A0A7R9V9Y2_9CHLO</name>
<dbReference type="CDD" id="cd01061">
    <property type="entry name" value="RNase_T2_euk"/>
    <property type="match status" value="1"/>
</dbReference>
<reference evidence="6" key="1">
    <citation type="submission" date="2021-01" db="EMBL/GenBank/DDBJ databases">
        <authorList>
            <person name="Corre E."/>
            <person name="Pelletier E."/>
            <person name="Niang G."/>
            <person name="Scheremetjew M."/>
            <person name="Finn R."/>
            <person name="Kale V."/>
            <person name="Holt S."/>
            <person name="Cochrane G."/>
            <person name="Meng A."/>
            <person name="Brown T."/>
            <person name="Cohen L."/>
        </authorList>
    </citation>
    <scope>NUCLEOTIDE SEQUENCE</scope>
    <source>
        <strain evidence="6">CCMP219</strain>
    </source>
</reference>